<accession>A0A9P6EW75</accession>
<feature type="region of interest" description="Disordered" evidence="1">
    <location>
        <begin position="1"/>
        <end position="57"/>
    </location>
</feature>
<dbReference type="Proteomes" id="UP000723463">
    <property type="component" value="Unassembled WGS sequence"/>
</dbReference>
<comment type="caution">
    <text evidence="2">The sequence shown here is derived from an EMBL/GenBank/DDBJ whole genome shotgun (WGS) entry which is preliminary data.</text>
</comment>
<feature type="non-terminal residue" evidence="2">
    <location>
        <position position="1"/>
    </location>
</feature>
<evidence type="ECO:0000313" key="2">
    <source>
        <dbReference type="EMBL" id="KAF9536410.1"/>
    </source>
</evidence>
<keyword evidence="3" id="KW-1185">Reference proteome</keyword>
<feature type="non-terminal residue" evidence="2">
    <location>
        <position position="121"/>
    </location>
</feature>
<gene>
    <name evidence="2" type="ORF">EC957_011044</name>
</gene>
<proteinExistence type="predicted"/>
<feature type="compositionally biased region" description="Basic and acidic residues" evidence="1">
    <location>
        <begin position="77"/>
        <end position="95"/>
    </location>
</feature>
<organism evidence="2 3">
    <name type="scientific">Mortierella hygrophila</name>
    <dbReference type="NCBI Taxonomy" id="979708"/>
    <lineage>
        <taxon>Eukaryota</taxon>
        <taxon>Fungi</taxon>
        <taxon>Fungi incertae sedis</taxon>
        <taxon>Mucoromycota</taxon>
        <taxon>Mortierellomycotina</taxon>
        <taxon>Mortierellomycetes</taxon>
        <taxon>Mortierellales</taxon>
        <taxon>Mortierellaceae</taxon>
        <taxon>Mortierella</taxon>
    </lineage>
</organism>
<evidence type="ECO:0000256" key="1">
    <source>
        <dbReference type="SAM" id="MobiDB-lite"/>
    </source>
</evidence>
<sequence length="121" mass="12857">VELRTPRTRLSNTMEEERSPSGTTPWSTSASSSAAAVTAARTAAQETSLSRTSGPTRLMLTSLVSTPTTVMSLPSLDRAEPVSRKSARNSRELSRTAKRNRPRSAPPPTAVALKPSLSPPV</sequence>
<name>A0A9P6EW75_9FUNG</name>
<reference evidence="2" key="1">
    <citation type="journal article" date="2020" name="Fungal Divers.">
        <title>Resolving the Mortierellaceae phylogeny through synthesis of multi-gene phylogenetics and phylogenomics.</title>
        <authorList>
            <person name="Vandepol N."/>
            <person name="Liber J."/>
            <person name="Desiro A."/>
            <person name="Na H."/>
            <person name="Kennedy M."/>
            <person name="Barry K."/>
            <person name="Grigoriev I.V."/>
            <person name="Miller A.N."/>
            <person name="O'Donnell K."/>
            <person name="Stajich J.E."/>
            <person name="Bonito G."/>
        </authorList>
    </citation>
    <scope>NUCLEOTIDE SEQUENCE</scope>
    <source>
        <strain evidence="2">NRRL 2591</strain>
    </source>
</reference>
<protein>
    <submittedName>
        <fullName evidence="2">Uncharacterized protein</fullName>
    </submittedName>
</protein>
<feature type="region of interest" description="Disordered" evidence="1">
    <location>
        <begin position="71"/>
        <end position="121"/>
    </location>
</feature>
<feature type="compositionally biased region" description="Low complexity" evidence="1">
    <location>
        <begin position="21"/>
        <end position="47"/>
    </location>
</feature>
<evidence type="ECO:0000313" key="3">
    <source>
        <dbReference type="Proteomes" id="UP000723463"/>
    </source>
</evidence>
<dbReference type="AlphaFoldDB" id="A0A9P6EW75"/>
<dbReference type="EMBL" id="JAAAXW010000736">
    <property type="protein sequence ID" value="KAF9536410.1"/>
    <property type="molecule type" value="Genomic_DNA"/>
</dbReference>